<gene>
    <name evidence="1" type="ORF">QVD17_38897</name>
</gene>
<evidence type="ECO:0000313" key="2">
    <source>
        <dbReference type="Proteomes" id="UP001229421"/>
    </source>
</evidence>
<comment type="caution">
    <text evidence="1">The sequence shown here is derived from an EMBL/GenBank/DDBJ whole genome shotgun (WGS) entry which is preliminary data.</text>
</comment>
<organism evidence="1 2">
    <name type="scientific">Tagetes erecta</name>
    <name type="common">African marigold</name>
    <dbReference type="NCBI Taxonomy" id="13708"/>
    <lineage>
        <taxon>Eukaryota</taxon>
        <taxon>Viridiplantae</taxon>
        <taxon>Streptophyta</taxon>
        <taxon>Embryophyta</taxon>
        <taxon>Tracheophyta</taxon>
        <taxon>Spermatophyta</taxon>
        <taxon>Magnoliopsida</taxon>
        <taxon>eudicotyledons</taxon>
        <taxon>Gunneridae</taxon>
        <taxon>Pentapetalae</taxon>
        <taxon>asterids</taxon>
        <taxon>campanulids</taxon>
        <taxon>Asterales</taxon>
        <taxon>Asteraceae</taxon>
        <taxon>Asteroideae</taxon>
        <taxon>Heliantheae alliance</taxon>
        <taxon>Tageteae</taxon>
        <taxon>Tagetes</taxon>
    </lineage>
</organism>
<dbReference type="AlphaFoldDB" id="A0AAD8NGL8"/>
<protein>
    <submittedName>
        <fullName evidence="1">Uncharacterized protein</fullName>
    </submittedName>
</protein>
<name>A0AAD8NGL8_TARER</name>
<dbReference type="Proteomes" id="UP001229421">
    <property type="component" value="Unassembled WGS sequence"/>
</dbReference>
<dbReference type="EMBL" id="JAUHHV010000011">
    <property type="protein sequence ID" value="KAK1407283.1"/>
    <property type="molecule type" value="Genomic_DNA"/>
</dbReference>
<evidence type="ECO:0000313" key="1">
    <source>
        <dbReference type="EMBL" id="KAK1407283.1"/>
    </source>
</evidence>
<accession>A0AAD8NGL8</accession>
<proteinExistence type="predicted"/>
<reference evidence="1" key="1">
    <citation type="journal article" date="2023" name="bioRxiv">
        <title>Improved chromosome-level genome assembly for marigold (Tagetes erecta).</title>
        <authorList>
            <person name="Jiang F."/>
            <person name="Yuan L."/>
            <person name="Wang S."/>
            <person name="Wang H."/>
            <person name="Xu D."/>
            <person name="Wang A."/>
            <person name="Fan W."/>
        </authorList>
    </citation>
    <scope>NUCLEOTIDE SEQUENCE</scope>
    <source>
        <strain evidence="1">WSJ</strain>
        <tissue evidence="1">Leaf</tissue>
    </source>
</reference>
<keyword evidence="2" id="KW-1185">Reference proteome</keyword>
<sequence>MCQEKRFDKLYQKDKGNFINNNKQKILYFQSPFLLLPNSQSNKSKQRVETITKAIATKRHRFPVQFVHRTQSPHLCRTTNCVSSLSF</sequence>